<feature type="region of interest" description="Disordered" evidence="1">
    <location>
        <begin position="124"/>
        <end position="145"/>
    </location>
</feature>
<name>A0A9W8ME66_9AGAR</name>
<feature type="non-terminal residue" evidence="3">
    <location>
        <position position="257"/>
    </location>
</feature>
<evidence type="ECO:0000259" key="2">
    <source>
        <dbReference type="Pfam" id="PF20415"/>
    </source>
</evidence>
<feature type="domain" description="DUF6699" evidence="2">
    <location>
        <begin position="108"/>
        <end position="244"/>
    </location>
</feature>
<proteinExistence type="predicted"/>
<evidence type="ECO:0000313" key="4">
    <source>
        <dbReference type="Proteomes" id="UP001140091"/>
    </source>
</evidence>
<evidence type="ECO:0000256" key="1">
    <source>
        <dbReference type="SAM" id="MobiDB-lite"/>
    </source>
</evidence>
<comment type="caution">
    <text evidence="3">The sequence shown here is derived from an EMBL/GenBank/DDBJ whole genome shotgun (WGS) entry which is preliminary data.</text>
</comment>
<dbReference type="InterPro" id="IPR046522">
    <property type="entry name" value="DUF6699"/>
</dbReference>
<keyword evidence="4" id="KW-1185">Reference proteome</keyword>
<evidence type="ECO:0000313" key="3">
    <source>
        <dbReference type="EMBL" id="KAJ2925344.1"/>
    </source>
</evidence>
<dbReference type="Pfam" id="PF20415">
    <property type="entry name" value="DUF6699"/>
    <property type="match status" value="1"/>
</dbReference>
<organism evidence="3 4">
    <name type="scientific">Candolleomyces eurysporus</name>
    <dbReference type="NCBI Taxonomy" id="2828524"/>
    <lineage>
        <taxon>Eukaryota</taxon>
        <taxon>Fungi</taxon>
        <taxon>Dikarya</taxon>
        <taxon>Basidiomycota</taxon>
        <taxon>Agaricomycotina</taxon>
        <taxon>Agaricomycetes</taxon>
        <taxon>Agaricomycetidae</taxon>
        <taxon>Agaricales</taxon>
        <taxon>Agaricineae</taxon>
        <taxon>Psathyrellaceae</taxon>
        <taxon>Candolleomyces</taxon>
    </lineage>
</organism>
<accession>A0A9W8ME66</accession>
<sequence length="257" mass="28805">MSSPTRHSSILPTSPWSVCDPDEFDDMARLHHPVHPIFRQPPRTPTAVCTSQDMLLRPSTSPCPSSSPPPLRLRSLHATIALPDVLPNLEGDLSVHRILQGSPSPLLLRWDVRMDPNAAKYKLDGCSAPQQPDEQRPRQWHDQPASTPSLDRIFIYTDAFPGQLIVARPNDDYDCSVVTIYDVLVAVHRAVQHARVGDGGRPEKETDILGAQRVESGDFERQRKGAEPDRRVTWSRWKWGGLVPATKGEEGWKLILK</sequence>
<dbReference type="OrthoDB" id="3024011at2759"/>
<dbReference type="AlphaFoldDB" id="A0A9W8ME66"/>
<protein>
    <recommendedName>
        <fullName evidence="2">DUF6699 domain-containing protein</fullName>
    </recommendedName>
</protein>
<reference evidence="3" key="1">
    <citation type="submission" date="2022-06" db="EMBL/GenBank/DDBJ databases">
        <title>Genome Sequence of Candolleomyces eurysporus.</title>
        <authorList>
            <person name="Buettner E."/>
        </authorList>
    </citation>
    <scope>NUCLEOTIDE SEQUENCE</scope>
    <source>
        <strain evidence="3">VTCC 930004</strain>
    </source>
</reference>
<dbReference type="Proteomes" id="UP001140091">
    <property type="component" value="Unassembled WGS sequence"/>
</dbReference>
<gene>
    <name evidence="3" type="ORF">H1R20_g11740</name>
</gene>
<dbReference type="EMBL" id="JANBPK010001190">
    <property type="protein sequence ID" value="KAJ2925344.1"/>
    <property type="molecule type" value="Genomic_DNA"/>
</dbReference>